<dbReference type="OrthoDB" id="260919at2759"/>
<dbReference type="GeneID" id="26907050"/>
<dbReference type="GO" id="GO:0005737">
    <property type="term" value="C:cytoplasm"/>
    <property type="evidence" value="ECO:0007669"/>
    <property type="project" value="TreeGrafter"/>
</dbReference>
<dbReference type="PANTHER" id="PTHR11188:SF17">
    <property type="entry name" value="FI21816P1"/>
    <property type="match status" value="1"/>
</dbReference>
<dbReference type="EMBL" id="LGTL01000015">
    <property type="protein sequence ID" value="KPA78003.1"/>
    <property type="molecule type" value="Genomic_DNA"/>
</dbReference>
<comment type="caution">
    <text evidence="2">The sequence shown here is derived from an EMBL/GenBank/DDBJ whole genome shotgun (WGS) entry which is preliminary data.</text>
</comment>
<name>A0A0M9FXI6_LEPPY</name>
<dbReference type="InterPro" id="IPR014756">
    <property type="entry name" value="Ig_E-set"/>
</dbReference>
<accession>A0A0M9FXI6</accession>
<reference evidence="2 3" key="1">
    <citation type="submission" date="2015-07" db="EMBL/GenBank/DDBJ databases">
        <title>High-quality genome of monoxenous trypanosomatid Leptomonas pyrrhocoris.</title>
        <authorList>
            <person name="Flegontov P."/>
            <person name="Butenko A."/>
            <person name="Firsov S."/>
            <person name="Vlcek C."/>
            <person name="Logacheva M.D."/>
            <person name="Field M."/>
            <person name="Filatov D."/>
            <person name="Flegontova O."/>
            <person name="Gerasimov E."/>
            <person name="Jackson A.P."/>
            <person name="Kelly S."/>
            <person name="Opperdoes F."/>
            <person name="O'Reilly A."/>
            <person name="Votypka J."/>
            <person name="Yurchenko V."/>
            <person name="Lukes J."/>
        </authorList>
    </citation>
    <scope>NUCLEOTIDE SEQUENCE [LARGE SCALE GENOMIC DNA]</scope>
    <source>
        <strain evidence="2">H10</strain>
    </source>
</reference>
<evidence type="ECO:0000313" key="2">
    <source>
        <dbReference type="EMBL" id="KPA78003.1"/>
    </source>
</evidence>
<gene>
    <name evidence="2" type="ORF">ABB37_06764</name>
</gene>
<dbReference type="SUPFAM" id="SSF81296">
    <property type="entry name" value="E set domains"/>
    <property type="match status" value="1"/>
</dbReference>
<evidence type="ECO:0000259" key="1">
    <source>
        <dbReference type="Pfam" id="PF00339"/>
    </source>
</evidence>
<dbReference type="PANTHER" id="PTHR11188">
    <property type="entry name" value="ARRESTIN DOMAIN CONTAINING PROTEIN"/>
    <property type="match status" value="1"/>
</dbReference>
<dbReference type="InterPro" id="IPR011021">
    <property type="entry name" value="Arrestin-like_N"/>
</dbReference>
<sequence length="394" mass="43080">MGFLEKSKVTLTILCEGDTVAPASTVTGALQVEVHHEVVFTALRIRLRGKEKFYVQRRDAQGHTYTEHRHFTHVEEVHTLLGAPVGSASSGSTQLAPGTYVYPFSVLVPSQAPPSFKRCRHEYGCTLAYKLKGLLDIPHGFDAEVEYDLTVTQAVPISQLQPARQNLKALPLSEAHIAKCRCCGSCFCCVDEESFIRTEAAIAPEIVLLHSHVQLPAVTAVSSSFNNADGADALVSAMPVSADATAALLRIRVTNFARDKALSRCKVTMAQRHSFPRDDWCTYKDTFTFFKQEVVFPAGPLGTGQTATVEVLLRLDEAHAGLPSGERLLPCLAVKHFSIFTELQITFPEVAAEGTMWESNALLLADEVDMTSQSLVIPHTYDQELRVAGEAPLV</sequence>
<protein>
    <recommendedName>
        <fullName evidence="1">Arrestin-like N-terminal domain-containing protein</fullName>
    </recommendedName>
</protein>
<keyword evidence="3" id="KW-1185">Reference proteome</keyword>
<dbReference type="Pfam" id="PF00339">
    <property type="entry name" value="Arrestin_N"/>
    <property type="match status" value="1"/>
</dbReference>
<dbReference type="InterPro" id="IPR050357">
    <property type="entry name" value="Arrestin_domain-protein"/>
</dbReference>
<dbReference type="OMA" id="FCCVDEE"/>
<dbReference type="GO" id="GO:0015031">
    <property type="term" value="P:protein transport"/>
    <property type="evidence" value="ECO:0007669"/>
    <property type="project" value="TreeGrafter"/>
</dbReference>
<evidence type="ECO:0000313" key="3">
    <source>
        <dbReference type="Proteomes" id="UP000037923"/>
    </source>
</evidence>
<dbReference type="Proteomes" id="UP000037923">
    <property type="component" value="Unassembled WGS sequence"/>
</dbReference>
<dbReference type="VEuPathDB" id="TriTrypDB:LpyrH10_15_1740"/>
<organism evidence="2 3">
    <name type="scientific">Leptomonas pyrrhocoris</name>
    <name type="common">Firebug parasite</name>
    <dbReference type="NCBI Taxonomy" id="157538"/>
    <lineage>
        <taxon>Eukaryota</taxon>
        <taxon>Discoba</taxon>
        <taxon>Euglenozoa</taxon>
        <taxon>Kinetoplastea</taxon>
        <taxon>Metakinetoplastina</taxon>
        <taxon>Trypanosomatida</taxon>
        <taxon>Trypanosomatidae</taxon>
        <taxon>Leishmaniinae</taxon>
        <taxon>Leptomonas</taxon>
    </lineage>
</organism>
<dbReference type="AlphaFoldDB" id="A0A0M9FXI6"/>
<dbReference type="RefSeq" id="XP_015656442.1">
    <property type="nucleotide sequence ID" value="XM_015805149.1"/>
</dbReference>
<dbReference type="InterPro" id="IPR014752">
    <property type="entry name" value="Arrestin-like_C"/>
</dbReference>
<dbReference type="Gene3D" id="2.60.40.640">
    <property type="match status" value="1"/>
</dbReference>
<proteinExistence type="predicted"/>
<feature type="domain" description="Arrestin-like N-terminal" evidence="1">
    <location>
        <begin position="24"/>
        <end position="155"/>
    </location>
</feature>